<evidence type="ECO:0000313" key="5">
    <source>
        <dbReference type="EMBL" id="KGN99002.1"/>
    </source>
</evidence>
<organism evidence="5 6">
    <name type="scientific">Porphyromonas gingivicanis</name>
    <dbReference type="NCBI Taxonomy" id="266762"/>
    <lineage>
        <taxon>Bacteria</taxon>
        <taxon>Pseudomonadati</taxon>
        <taxon>Bacteroidota</taxon>
        <taxon>Bacteroidia</taxon>
        <taxon>Bacteroidales</taxon>
        <taxon>Porphyromonadaceae</taxon>
        <taxon>Porphyromonas</taxon>
    </lineage>
</organism>
<proteinExistence type="predicted"/>
<feature type="region of interest" description="Disordered" evidence="3">
    <location>
        <begin position="237"/>
        <end position="257"/>
    </location>
</feature>
<keyword evidence="6" id="KW-1185">Reference proteome</keyword>
<dbReference type="PANTHER" id="PTHR47566">
    <property type="match status" value="1"/>
</dbReference>
<evidence type="ECO:0000256" key="4">
    <source>
        <dbReference type="SAM" id="SignalP"/>
    </source>
</evidence>
<dbReference type="Proteomes" id="UP000030134">
    <property type="component" value="Unassembled WGS sequence"/>
</dbReference>
<dbReference type="OrthoDB" id="1014043at2"/>
<evidence type="ECO:0008006" key="7">
    <source>
        <dbReference type="Google" id="ProtNLM"/>
    </source>
</evidence>
<keyword evidence="1" id="KW-0433">Leucine-rich repeat</keyword>
<reference evidence="5 6" key="1">
    <citation type="submission" date="2014-08" db="EMBL/GenBank/DDBJ databases">
        <title>Porphyromonas gingivicanis strain:COT-022_OH1391 Genome sequencing.</title>
        <authorList>
            <person name="Wallis C."/>
            <person name="Deusch O."/>
            <person name="O'Flynn C."/>
            <person name="Davis I."/>
            <person name="Jospin G."/>
            <person name="Darling A.E."/>
            <person name="Coil D.A."/>
            <person name="Alexiev A."/>
            <person name="Horsfall A."/>
            <person name="Kirkwood N."/>
            <person name="Harris S."/>
            <person name="Eisen J.A."/>
        </authorList>
    </citation>
    <scope>NUCLEOTIDE SEQUENCE [LARGE SCALE GENOMIC DNA]</scope>
    <source>
        <strain evidence="6">COT-022 OH1391</strain>
    </source>
</reference>
<evidence type="ECO:0000256" key="3">
    <source>
        <dbReference type="SAM" id="MobiDB-lite"/>
    </source>
</evidence>
<name>A0A0A2G998_9PORP</name>
<gene>
    <name evidence="5" type="ORF">HQ36_00510</name>
</gene>
<accession>A0A0A2G998</accession>
<feature type="chain" id="PRO_5001999045" description="Secretion system C-terminal sorting domain-containing protein" evidence="4">
    <location>
        <begin position="31"/>
        <end position="778"/>
    </location>
</feature>
<dbReference type="InterPro" id="IPR032675">
    <property type="entry name" value="LRR_dom_sf"/>
</dbReference>
<dbReference type="PANTHER" id="PTHR47566:SF1">
    <property type="entry name" value="PROTEIN NUD1"/>
    <property type="match status" value="1"/>
</dbReference>
<comment type="caution">
    <text evidence="5">The sequence shown here is derived from an EMBL/GenBank/DDBJ whole genome shotgun (WGS) entry which is preliminary data.</text>
</comment>
<protein>
    <recommendedName>
        <fullName evidence="7">Secretion system C-terminal sorting domain-containing protein</fullName>
    </recommendedName>
</protein>
<dbReference type="GO" id="GO:0035591">
    <property type="term" value="F:signaling adaptor activity"/>
    <property type="evidence" value="ECO:0007669"/>
    <property type="project" value="TreeGrafter"/>
</dbReference>
<evidence type="ECO:0000256" key="2">
    <source>
        <dbReference type="ARBA" id="ARBA00022737"/>
    </source>
</evidence>
<evidence type="ECO:0000256" key="1">
    <source>
        <dbReference type="ARBA" id="ARBA00022614"/>
    </source>
</evidence>
<dbReference type="EMBL" id="JQZW01000002">
    <property type="protein sequence ID" value="KGN99002.1"/>
    <property type="molecule type" value="Genomic_DNA"/>
</dbReference>
<dbReference type="AlphaFoldDB" id="A0A0A2G998"/>
<dbReference type="STRING" id="266762.HQ36_00510"/>
<dbReference type="InterPro" id="IPR052574">
    <property type="entry name" value="CDIRP"/>
</dbReference>
<keyword evidence="2" id="KW-0677">Repeat</keyword>
<evidence type="ECO:0000313" key="6">
    <source>
        <dbReference type="Proteomes" id="UP000030134"/>
    </source>
</evidence>
<feature type="signal peptide" evidence="4">
    <location>
        <begin position="1"/>
        <end position="30"/>
    </location>
</feature>
<sequence length="778" mass="86194">MKKMLLACKVHSLLALPLLLTLLNSIVAEAQSEYTTEQNKMVLTREDATLNWSIRLKAKEVDQSSVWIDWNNNALYEEGEAYDFSQYNNSSPVTSTTITIYGKVTTLSASFNYLTKLDVTANDALEDLQVGNNKLTALDLSHNDKLYNLICQNNRIEQLDCSANKKLRRLSCYTNHIQGENMWRLVRSLVDRTGQERAGKIHIINSVIGAEMENIATKKQVATLVDKNWTVFDWKDGEEEGENPYTGTPNPDDDNYVAKDPKVILTSSETTGKWLISLNVEEEHRNTCWIDLNNDGGYQKGEELKQFETLMEIPRTSNTLALYGKYSAVKCAENKITAIDFGSDASALKTLIVENNALTALDLGVAPNLEYLNCDRNLLTSLDLANHTHLRELTCYLNKLEQLSLTGCSALVKVTCTDNQLKALPLDGVELLSELYCSGNKIETLQLGHCTALRSLYCSNNKLSALGLKENENLEILYCAGNSFSELDLKGFPLLSVVNCAQNKINALDLSKNPKLTKLYAYENKLETIDLSSLGLLAFVDVSDNGLKRLTLQENVSLNDLHCSKNHLEALDLLQTPALLRLVCNDNAIRALDFSVTSHLEGFRGENNKLSQLDFSACPSLAKVFVQGNEIQGQAMTSFITSLPLREKEKSGLLVVVDLKAEQEKNICTNKDVPLAIQKYWVVKDYNGGNAVDYAGKPVGVEEIATRGATIYPNPARHTFLVSGLEAGERVQLFSLAGVLLAETCADEMGACRVDVATLPVGTYVIRCANSCYKLVIE</sequence>
<keyword evidence="4" id="KW-0732">Signal</keyword>
<dbReference type="SUPFAM" id="SSF52058">
    <property type="entry name" value="L domain-like"/>
    <property type="match status" value="2"/>
</dbReference>
<dbReference type="RefSeq" id="WP_036882629.1">
    <property type="nucleotide sequence ID" value="NZ_JQZW01000002.1"/>
</dbReference>
<dbReference type="Gene3D" id="3.80.10.10">
    <property type="entry name" value="Ribonuclease Inhibitor"/>
    <property type="match status" value="3"/>
</dbReference>
<dbReference type="eggNOG" id="COG4886">
    <property type="taxonomic scope" value="Bacteria"/>
</dbReference>